<dbReference type="InterPro" id="IPR015507">
    <property type="entry name" value="rRNA-MeTfrase_E"/>
</dbReference>
<dbReference type="InterPro" id="IPR028590">
    <property type="entry name" value="RNA_methyltr_E_TRM7"/>
</dbReference>
<dbReference type="FunFam" id="3.40.50.150:FF:000176">
    <property type="entry name" value="tRNA (cytidine(32)/guanosine(34)-2'-O)-methyltransferase"/>
    <property type="match status" value="1"/>
</dbReference>
<sequence>MADMRGNEREEGRKFGETKGIWKRFMYGLIPLSRKNFKEQKIEKSRSSKLLIRLFLLKKLVIDMGKSSKDKRDVYYRKAKEEGWRARSAFKLLQLNEQFDLFKGVTRVVDLCAAPGSWSQALSREIFGKPHSEDARIVAVDLQPMSPIDHVTTLQADITHPKTLERILEIFGGKKADFVCSDGAPDVTGLHDLDEYIQAQLILSALQLATCVLKEGGTFVAKIFRGRDIDLLYSQLGYLFDKVICAKPRASRSSSLESFIVCIGYKSRPGWKPELKPELSTEQFFQEMGIGRAELRKNLSLDQEERKVAPFVACGDLNSSYDSDATYSLDTGVEKSSLDPVQMPTAPPYKKALELKRKAGGHAAGKKHATQLLENGLRDRFDNINIKKVDMTHFLFPSKVIDGSRDPSCFDFEAIDSYVRKLENDSTVDIIVVYGLYALYDQNLLESGTVRIFIDTDSDVRLGRWIKRDVLLPAQKDPLLKAQQSQRLKELLSVYLKKSRVEMKNYVIQTKEKADVVLPNAAEMGGIMLIVDGLDPILRRKSADKFGITRELTRRESIIPEGSSLRKSIQHVFEEAQAGPTVSSIGEDNFRNQNTHFYDLN</sequence>
<feature type="domain" description="Ribosomal RNA methyltransferase FtsJ" evidence="9">
    <location>
        <begin position="84"/>
        <end position="265"/>
    </location>
</feature>
<dbReference type="Pfam" id="PF00485">
    <property type="entry name" value="PRK"/>
    <property type="match status" value="1"/>
</dbReference>
<evidence type="ECO:0000256" key="6">
    <source>
        <dbReference type="ARBA" id="ARBA00048902"/>
    </source>
</evidence>
<gene>
    <name evidence="10" type="ORF">FOA43_002853</name>
</gene>
<evidence type="ECO:0000256" key="1">
    <source>
        <dbReference type="ARBA" id="ARBA00022490"/>
    </source>
</evidence>
<dbReference type="Gene3D" id="3.40.50.150">
    <property type="entry name" value="Vaccinia Virus protein VP39"/>
    <property type="match status" value="1"/>
</dbReference>
<dbReference type="GO" id="GO:0033645">
    <property type="term" value="C:host cell endomembrane system"/>
    <property type="evidence" value="ECO:0007669"/>
    <property type="project" value="UniProtKB-SubCell"/>
</dbReference>
<dbReference type="PANTHER" id="PTHR10920">
    <property type="entry name" value="RIBOSOMAL RNA METHYLTRANSFERASE"/>
    <property type="match status" value="1"/>
</dbReference>
<dbReference type="EC" id="2.1.1.205" evidence="7"/>
<proteinExistence type="inferred from homology"/>
<comment type="function">
    <text evidence="7">Methylates the 2'-O-ribose of nucleotides at positions 32 and 34 of the tRNA anticodon loop of substrate tRNAs.</text>
</comment>
<protein>
    <recommendedName>
        <fullName evidence="7">Putative tRNA (cytidine(32)/guanosine(34)-2'-O)-methyltransferase</fullName>
        <ecNumber evidence="7">2.1.1.205</ecNumber>
    </recommendedName>
    <alternativeName>
        <fullName evidence="7">2'-O-ribose RNA methyltransferase TRM7 homolog</fullName>
    </alternativeName>
</protein>
<dbReference type="Proteomes" id="UP000662931">
    <property type="component" value="Chromosome 3"/>
</dbReference>
<evidence type="ECO:0000259" key="9">
    <source>
        <dbReference type="Pfam" id="PF01728"/>
    </source>
</evidence>
<dbReference type="OrthoDB" id="289250at2759"/>
<dbReference type="GO" id="GO:0005524">
    <property type="term" value="F:ATP binding"/>
    <property type="evidence" value="ECO:0007669"/>
    <property type="project" value="InterPro"/>
</dbReference>
<feature type="binding site" evidence="7">
    <location>
        <position position="116"/>
    </location>
    <ligand>
        <name>S-adenosyl-L-methionine</name>
        <dbReference type="ChEBI" id="CHEBI:59789"/>
    </ligand>
</feature>
<dbReference type="SUPFAM" id="SSF52540">
    <property type="entry name" value="P-loop containing nucleoside triphosphate hydrolases"/>
    <property type="match status" value="1"/>
</dbReference>
<keyword evidence="2 7" id="KW-0489">Methyltransferase</keyword>
<accession>A0A875S3H2</accession>
<keyword evidence="11" id="KW-1185">Reference proteome</keyword>
<dbReference type="RefSeq" id="XP_038779063.1">
    <property type="nucleotide sequence ID" value="XM_038923135.1"/>
</dbReference>
<dbReference type="InterPro" id="IPR006083">
    <property type="entry name" value="PRK/URK"/>
</dbReference>
<dbReference type="AlphaFoldDB" id="A0A875S3H2"/>
<dbReference type="Pfam" id="PF01728">
    <property type="entry name" value="FtsJ"/>
    <property type="match status" value="1"/>
</dbReference>
<evidence type="ECO:0000256" key="5">
    <source>
        <dbReference type="ARBA" id="ARBA00022694"/>
    </source>
</evidence>
<dbReference type="InterPro" id="IPR029063">
    <property type="entry name" value="SAM-dependent_MTases_sf"/>
</dbReference>
<keyword evidence="3 7" id="KW-0808">Transferase</keyword>
<dbReference type="SUPFAM" id="SSF53335">
    <property type="entry name" value="S-adenosyl-L-methionine-dependent methyltransferases"/>
    <property type="match status" value="1"/>
</dbReference>
<feature type="binding site" evidence="7">
    <location>
        <position position="182"/>
    </location>
    <ligand>
        <name>S-adenosyl-L-methionine</name>
        <dbReference type="ChEBI" id="CHEBI:59789"/>
    </ligand>
</feature>
<comment type="similarity">
    <text evidence="7">Belongs to the class I-like SAM-binding methyltransferase superfamily. RNA methyltransferase RlmE family. TRM7 subfamily.</text>
</comment>
<organism evidence="10 11">
    <name type="scientific">Eeniella nana</name>
    <name type="common">Yeast</name>
    <name type="synonym">Brettanomyces nanus</name>
    <dbReference type="NCBI Taxonomy" id="13502"/>
    <lineage>
        <taxon>Eukaryota</taxon>
        <taxon>Fungi</taxon>
        <taxon>Dikarya</taxon>
        <taxon>Ascomycota</taxon>
        <taxon>Saccharomycotina</taxon>
        <taxon>Pichiomycetes</taxon>
        <taxon>Pichiales</taxon>
        <taxon>Pichiaceae</taxon>
        <taxon>Brettanomyces</taxon>
    </lineage>
</organism>
<dbReference type="EMBL" id="CP064814">
    <property type="protein sequence ID" value="QPG75498.1"/>
    <property type="molecule type" value="Genomic_DNA"/>
</dbReference>
<dbReference type="PANTHER" id="PTHR10920:SF12">
    <property type="entry name" value="TRNA (CYTIDINE(32)_GUANOSINE(34)-2'-O)-METHYLTRANSFERASE-RELATED"/>
    <property type="match status" value="1"/>
</dbReference>
<dbReference type="InterPro" id="IPR002877">
    <property type="entry name" value="RNA_MeTrfase_FtsJ_dom"/>
</dbReference>
<evidence type="ECO:0000313" key="11">
    <source>
        <dbReference type="Proteomes" id="UP000662931"/>
    </source>
</evidence>
<feature type="binding site" evidence="7">
    <location>
        <position position="157"/>
    </location>
    <ligand>
        <name>S-adenosyl-L-methionine</name>
        <dbReference type="ChEBI" id="CHEBI:59789"/>
    </ligand>
</feature>
<dbReference type="GO" id="GO:0005737">
    <property type="term" value="C:cytoplasm"/>
    <property type="evidence" value="ECO:0007669"/>
    <property type="project" value="UniProtKB-SubCell"/>
</dbReference>
<feature type="domain" description="Phosphoribulokinase/uridine kinase" evidence="8">
    <location>
        <begin position="420"/>
        <end position="520"/>
    </location>
</feature>
<keyword evidence="1 7" id="KW-0963">Cytoplasm</keyword>
<dbReference type="HAMAP" id="MF_03162">
    <property type="entry name" value="RNA_methyltr_E_TRM7"/>
    <property type="match status" value="1"/>
</dbReference>
<dbReference type="InterPro" id="IPR027417">
    <property type="entry name" value="P-loop_NTPase"/>
</dbReference>
<name>A0A875S3H2_EENNA</name>
<dbReference type="GO" id="GO:0002128">
    <property type="term" value="P:tRNA nucleoside ribose methylation"/>
    <property type="evidence" value="ECO:0007669"/>
    <property type="project" value="UniProtKB-UniRule"/>
</dbReference>
<comment type="catalytic activity">
    <reaction evidence="6 7">
        <text>cytidine(32)/guanosine(34) in tRNA + 2 S-adenosyl-L-methionine = 2'-O-methylcytidine(32)/2'-O-methylguanosine(34) in tRNA + 2 S-adenosyl-L-homocysteine + 2 H(+)</text>
        <dbReference type="Rhea" id="RHEA:42396"/>
        <dbReference type="Rhea" id="RHEA-COMP:10246"/>
        <dbReference type="Rhea" id="RHEA-COMP:10247"/>
        <dbReference type="ChEBI" id="CHEBI:15378"/>
        <dbReference type="ChEBI" id="CHEBI:57856"/>
        <dbReference type="ChEBI" id="CHEBI:59789"/>
        <dbReference type="ChEBI" id="CHEBI:74269"/>
        <dbReference type="ChEBI" id="CHEBI:74445"/>
        <dbReference type="ChEBI" id="CHEBI:74495"/>
        <dbReference type="ChEBI" id="CHEBI:82748"/>
        <dbReference type="EC" id="2.1.1.205"/>
    </reaction>
</comment>
<dbReference type="GO" id="GO:0106340">
    <property type="term" value="F:tRNA (guanosine(34)-2'-O)-methyltransferase activity"/>
    <property type="evidence" value="ECO:0007669"/>
    <property type="project" value="UniProtKB-ARBA"/>
</dbReference>
<dbReference type="KEGG" id="bnn:FOA43_002853"/>
<dbReference type="Gene3D" id="3.40.50.300">
    <property type="entry name" value="P-loop containing nucleotide triphosphate hydrolases"/>
    <property type="match status" value="1"/>
</dbReference>
<dbReference type="GO" id="GO:0016301">
    <property type="term" value="F:kinase activity"/>
    <property type="evidence" value="ECO:0007669"/>
    <property type="project" value="InterPro"/>
</dbReference>
<reference evidence="10" key="1">
    <citation type="submission" date="2020-10" db="EMBL/GenBank/DDBJ databases">
        <authorList>
            <person name="Roach M.J.R."/>
        </authorList>
    </citation>
    <scope>NUCLEOTIDE SEQUENCE</scope>
    <source>
        <strain evidence="10">CBS 1945</strain>
    </source>
</reference>
<evidence type="ECO:0000256" key="7">
    <source>
        <dbReference type="HAMAP-Rule" id="MF_03162"/>
    </source>
</evidence>
<comment type="subcellular location">
    <subcellularLocation>
        <location evidence="7">Cytoplasm</location>
    </subcellularLocation>
</comment>
<keyword evidence="5 7" id="KW-0819">tRNA processing</keyword>
<dbReference type="HAMAP" id="MF_01547">
    <property type="entry name" value="RNA_methyltr_E"/>
    <property type="match status" value="1"/>
</dbReference>
<dbReference type="InterPro" id="IPR050082">
    <property type="entry name" value="RNA_methyltr_RlmE"/>
</dbReference>
<dbReference type="GeneID" id="62196254"/>
<evidence type="ECO:0000259" key="8">
    <source>
        <dbReference type="Pfam" id="PF00485"/>
    </source>
</evidence>
<keyword evidence="4 7" id="KW-0949">S-adenosyl-L-methionine</keyword>
<evidence type="ECO:0000256" key="3">
    <source>
        <dbReference type="ARBA" id="ARBA00022679"/>
    </source>
</evidence>
<feature type="active site" description="Proton acceptor" evidence="7">
    <location>
        <position position="222"/>
    </location>
</feature>
<evidence type="ECO:0000256" key="4">
    <source>
        <dbReference type="ARBA" id="ARBA00022691"/>
    </source>
</evidence>
<feature type="binding site" evidence="7">
    <location>
        <position position="118"/>
    </location>
    <ligand>
        <name>S-adenosyl-L-methionine</name>
        <dbReference type="ChEBI" id="CHEBI:59789"/>
    </ligand>
</feature>
<dbReference type="GO" id="GO:0002181">
    <property type="term" value="P:cytoplasmic translation"/>
    <property type="evidence" value="ECO:0007669"/>
    <property type="project" value="UniProtKB-UniRule"/>
</dbReference>
<evidence type="ECO:0000256" key="2">
    <source>
        <dbReference type="ARBA" id="ARBA00022603"/>
    </source>
</evidence>
<feature type="binding site" evidence="7">
    <location>
        <position position="141"/>
    </location>
    <ligand>
        <name>S-adenosyl-L-methionine</name>
        <dbReference type="ChEBI" id="CHEBI:59789"/>
    </ligand>
</feature>
<evidence type="ECO:0000313" key="10">
    <source>
        <dbReference type="EMBL" id="QPG75498.1"/>
    </source>
</evidence>